<dbReference type="Proteomes" id="UP001652622">
    <property type="component" value="Unplaced"/>
</dbReference>
<dbReference type="CTD" id="122170785"/>
<name>A0A6P9ATS4_PANGU</name>
<evidence type="ECO:0000313" key="1">
    <source>
        <dbReference type="Proteomes" id="UP001652622"/>
    </source>
</evidence>
<dbReference type="FunCoup" id="A0A6P9ATS4">
    <property type="interactions" value="51"/>
</dbReference>
<dbReference type="Pfam" id="PF15506">
    <property type="entry name" value="OCC1"/>
    <property type="match status" value="1"/>
</dbReference>
<dbReference type="GeneID" id="117655744"/>
<proteinExistence type="predicted"/>
<gene>
    <name evidence="2" type="primary">CUNH12orf75</name>
</gene>
<reference evidence="2" key="1">
    <citation type="submission" date="2025-08" db="UniProtKB">
        <authorList>
            <consortium name="RefSeq"/>
        </authorList>
    </citation>
    <scope>IDENTIFICATION</scope>
    <source>
        <tissue evidence="2">Blood</tissue>
    </source>
</reference>
<protein>
    <submittedName>
        <fullName evidence="2">Overexpressed in colon carcinoma 1 protein</fullName>
    </submittedName>
</protein>
<dbReference type="KEGG" id="pgut:117655744"/>
<organism evidence="1 2">
    <name type="scientific">Pantherophis guttatus</name>
    <name type="common">Corn snake</name>
    <name type="synonym">Elaphe guttata</name>
    <dbReference type="NCBI Taxonomy" id="94885"/>
    <lineage>
        <taxon>Eukaryota</taxon>
        <taxon>Metazoa</taxon>
        <taxon>Chordata</taxon>
        <taxon>Craniata</taxon>
        <taxon>Vertebrata</taxon>
        <taxon>Euteleostomi</taxon>
        <taxon>Lepidosauria</taxon>
        <taxon>Squamata</taxon>
        <taxon>Bifurcata</taxon>
        <taxon>Unidentata</taxon>
        <taxon>Episquamata</taxon>
        <taxon>Toxicofera</taxon>
        <taxon>Serpentes</taxon>
        <taxon>Colubroidea</taxon>
        <taxon>Colubridae</taxon>
        <taxon>Colubrinae</taxon>
        <taxon>Pantherophis</taxon>
    </lineage>
</organism>
<evidence type="ECO:0000313" key="2">
    <source>
        <dbReference type="RefSeq" id="XP_034259326.1"/>
    </source>
</evidence>
<dbReference type="RefSeq" id="XP_034259326.1">
    <property type="nucleotide sequence ID" value="XM_034403435.2"/>
</dbReference>
<dbReference type="AlphaFoldDB" id="A0A6P9ATS4"/>
<keyword evidence="1" id="KW-1185">Reference proteome</keyword>
<dbReference type="InterPro" id="IPR029133">
    <property type="entry name" value="OCC1"/>
</dbReference>
<sequence>MGCGNSTVTSAGSKGTTATSKVIDSCSMEHPPFGDQNGPILLAFHKMNQCQKMTKGDYGGVYVGLPVAAAKISSQTKTAPKGT</sequence>
<accession>A0A6P9ATS4</accession>
<dbReference type="InParanoid" id="A0A6P9ATS4"/>